<comment type="similarity">
    <text evidence="3 9">Belongs to the TrpC family.</text>
</comment>
<gene>
    <name evidence="9" type="primary">trpC</name>
    <name evidence="11" type="ORF">DCC39_06075</name>
</gene>
<keyword evidence="6 9" id="KW-0822">Tryptophan biosynthesis</keyword>
<feature type="domain" description="Indole-3-glycerol phosphate synthase" evidence="10">
    <location>
        <begin position="2"/>
        <end position="248"/>
    </location>
</feature>
<keyword evidence="5 9" id="KW-0210">Decarboxylase</keyword>
<keyword evidence="7 9" id="KW-0057">Aromatic amino acid biosynthesis</keyword>
<dbReference type="UniPathway" id="UPA00035">
    <property type="reaction ID" value="UER00043"/>
</dbReference>
<keyword evidence="4 9" id="KW-0028">Amino-acid biosynthesis</keyword>
<dbReference type="NCBIfam" id="NF001375">
    <property type="entry name" value="PRK00278.2-2"/>
    <property type="match status" value="1"/>
</dbReference>
<comment type="pathway">
    <text evidence="2 9">Amino-acid biosynthesis; L-tryptophan biosynthesis; L-tryptophan from chorismate: step 4/5.</text>
</comment>
<evidence type="ECO:0000313" key="11">
    <source>
        <dbReference type="EMBL" id="PWA12367.1"/>
    </source>
</evidence>
<dbReference type="RefSeq" id="WP_116554001.1">
    <property type="nucleotide sequence ID" value="NZ_QCZG01000009.1"/>
</dbReference>
<dbReference type="InterPro" id="IPR011060">
    <property type="entry name" value="RibuloseP-bd_barrel"/>
</dbReference>
<keyword evidence="12" id="KW-1185">Reference proteome</keyword>
<dbReference type="EC" id="4.1.1.48" evidence="9"/>
<evidence type="ECO:0000256" key="9">
    <source>
        <dbReference type="HAMAP-Rule" id="MF_00134"/>
    </source>
</evidence>
<dbReference type="PROSITE" id="PS00614">
    <property type="entry name" value="IGPS"/>
    <property type="match status" value="1"/>
</dbReference>
<dbReference type="GO" id="GO:0004425">
    <property type="term" value="F:indole-3-glycerol-phosphate synthase activity"/>
    <property type="evidence" value="ECO:0007669"/>
    <property type="project" value="UniProtKB-UniRule"/>
</dbReference>
<accession>A0A2U1K4B6</accession>
<evidence type="ECO:0000256" key="7">
    <source>
        <dbReference type="ARBA" id="ARBA00023141"/>
    </source>
</evidence>
<dbReference type="PANTHER" id="PTHR22854">
    <property type="entry name" value="TRYPTOPHAN BIOSYNTHESIS PROTEIN"/>
    <property type="match status" value="1"/>
</dbReference>
<dbReference type="CDD" id="cd00331">
    <property type="entry name" value="IGPS"/>
    <property type="match status" value="1"/>
</dbReference>
<dbReference type="SUPFAM" id="SSF51366">
    <property type="entry name" value="Ribulose-phoshate binding barrel"/>
    <property type="match status" value="1"/>
</dbReference>
<evidence type="ECO:0000313" key="12">
    <source>
        <dbReference type="Proteomes" id="UP000245998"/>
    </source>
</evidence>
<protein>
    <recommendedName>
        <fullName evidence="9">Indole-3-glycerol phosphate synthase</fullName>
        <shortName evidence="9">IGPS</shortName>
        <ecNumber evidence="9">4.1.1.48</ecNumber>
    </recommendedName>
</protein>
<dbReference type="HAMAP" id="MF_00134_B">
    <property type="entry name" value="IGPS_B"/>
    <property type="match status" value="1"/>
</dbReference>
<dbReference type="GO" id="GO:0000162">
    <property type="term" value="P:L-tryptophan biosynthetic process"/>
    <property type="evidence" value="ECO:0007669"/>
    <property type="project" value="UniProtKB-UniRule"/>
</dbReference>
<evidence type="ECO:0000256" key="1">
    <source>
        <dbReference type="ARBA" id="ARBA00001633"/>
    </source>
</evidence>
<evidence type="ECO:0000256" key="6">
    <source>
        <dbReference type="ARBA" id="ARBA00022822"/>
    </source>
</evidence>
<evidence type="ECO:0000256" key="3">
    <source>
        <dbReference type="ARBA" id="ARBA00008737"/>
    </source>
</evidence>
<dbReference type="FunFam" id="3.20.20.70:FF:000024">
    <property type="entry name" value="Indole-3-glycerol phosphate synthase"/>
    <property type="match status" value="1"/>
</dbReference>
<dbReference type="AlphaFoldDB" id="A0A2U1K4B6"/>
<dbReference type="InterPro" id="IPR045186">
    <property type="entry name" value="Indole-3-glycerol_P_synth"/>
</dbReference>
<evidence type="ECO:0000256" key="2">
    <source>
        <dbReference type="ARBA" id="ARBA00004696"/>
    </source>
</evidence>
<name>A0A2U1K4B6_9BACI</name>
<dbReference type="NCBIfam" id="NF001377">
    <property type="entry name" value="PRK00278.2-4"/>
    <property type="match status" value="1"/>
</dbReference>
<dbReference type="PANTHER" id="PTHR22854:SF2">
    <property type="entry name" value="INDOLE-3-GLYCEROL-PHOSPHATE SYNTHASE"/>
    <property type="match status" value="1"/>
</dbReference>
<dbReference type="EMBL" id="QCZG01000009">
    <property type="protein sequence ID" value="PWA12367.1"/>
    <property type="molecule type" value="Genomic_DNA"/>
</dbReference>
<comment type="caution">
    <text evidence="11">The sequence shown here is derived from an EMBL/GenBank/DDBJ whole genome shotgun (WGS) entry which is preliminary data.</text>
</comment>
<comment type="catalytic activity">
    <reaction evidence="1 9">
        <text>1-(2-carboxyphenylamino)-1-deoxy-D-ribulose 5-phosphate + H(+) = (1S,2R)-1-C-(indol-3-yl)glycerol 3-phosphate + CO2 + H2O</text>
        <dbReference type="Rhea" id="RHEA:23476"/>
        <dbReference type="ChEBI" id="CHEBI:15377"/>
        <dbReference type="ChEBI" id="CHEBI:15378"/>
        <dbReference type="ChEBI" id="CHEBI:16526"/>
        <dbReference type="ChEBI" id="CHEBI:58613"/>
        <dbReference type="ChEBI" id="CHEBI:58866"/>
        <dbReference type="EC" id="4.1.1.48"/>
    </reaction>
</comment>
<sequence length="259" mass="28515">MLDRILASKKEEVANMVVPPKEETVKRSSFVDALKNPNRSLALIAEIKRASPSKGIINDNIDPVEVALSYEKAGADAISVLTDTPFFKGTIEDLIKVKQSVSIPILRKDFIIDKRQIDESAAIGADAILLIVKALGPEKTYHFYQYAAECGLDCLVEVHEEAELKQLVDVFVPKVIGVNNRNLSTFHTSLDMTDSIAKLVPKDTVFISESGIHSSEDIERVKRQGAKGVLVGEALMKAETPEIGIRQLFEKERIAANES</sequence>
<dbReference type="Proteomes" id="UP000245998">
    <property type="component" value="Unassembled WGS sequence"/>
</dbReference>
<evidence type="ECO:0000256" key="5">
    <source>
        <dbReference type="ARBA" id="ARBA00022793"/>
    </source>
</evidence>
<reference evidence="11 12" key="1">
    <citation type="submission" date="2018-04" db="EMBL/GenBank/DDBJ databases">
        <title>Camelliibacillus theae gen. nov., sp. nov., isolated from Pu'er tea.</title>
        <authorList>
            <person name="Niu L."/>
        </authorList>
    </citation>
    <scope>NUCLEOTIDE SEQUENCE [LARGE SCALE GENOMIC DNA]</scope>
    <source>
        <strain evidence="11 12">T8</strain>
    </source>
</reference>
<organism evidence="11 12">
    <name type="scientific">Pueribacillus theae</name>
    <dbReference type="NCBI Taxonomy" id="2171751"/>
    <lineage>
        <taxon>Bacteria</taxon>
        <taxon>Bacillati</taxon>
        <taxon>Bacillota</taxon>
        <taxon>Bacilli</taxon>
        <taxon>Bacillales</taxon>
        <taxon>Bacillaceae</taxon>
        <taxon>Pueribacillus</taxon>
    </lineage>
</organism>
<dbReference type="InterPro" id="IPR013785">
    <property type="entry name" value="Aldolase_TIM"/>
</dbReference>
<dbReference type="Gene3D" id="3.20.20.70">
    <property type="entry name" value="Aldolase class I"/>
    <property type="match status" value="1"/>
</dbReference>
<dbReference type="OrthoDB" id="9804217at2"/>
<dbReference type="InterPro" id="IPR013798">
    <property type="entry name" value="Indole-3-glycerol_P_synth_dom"/>
</dbReference>
<evidence type="ECO:0000259" key="10">
    <source>
        <dbReference type="Pfam" id="PF00218"/>
    </source>
</evidence>
<evidence type="ECO:0000256" key="8">
    <source>
        <dbReference type="ARBA" id="ARBA00023239"/>
    </source>
</evidence>
<keyword evidence="8 9" id="KW-0456">Lyase</keyword>
<proteinExistence type="inferred from homology"/>
<dbReference type="GO" id="GO:0004640">
    <property type="term" value="F:phosphoribosylanthranilate isomerase activity"/>
    <property type="evidence" value="ECO:0007669"/>
    <property type="project" value="TreeGrafter"/>
</dbReference>
<dbReference type="Pfam" id="PF00218">
    <property type="entry name" value="IGPS"/>
    <property type="match status" value="1"/>
</dbReference>
<dbReference type="InterPro" id="IPR001468">
    <property type="entry name" value="Indole-3-GlycerolPSynthase_CS"/>
</dbReference>
<evidence type="ECO:0000256" key="4">
    <source>
        <dbReference type="ARBA" id="ARBA00022605"/>
    </source>
</evidence>